<accession>A0A9Q1GBY8</accession>
<sequence>MEENPTGEGQSQSLLDSLYDDMLLRQQAQPEPPDGLLEKLERYLKEPVPDRKSGDPLQWWKQDSGRFLNQSSLARRFLTPPLSSIPSERVFSTVGNIYEDKRSSLAGANAEKLCFLFYNLPLIDWQY</sequence>
<name>A0A9Q1GBY8_SYNKA</name>
<proteinExistence type="predicted"/>
<dbReference type="GO" id="GO:0046983">
    <property type="term" value="F:protein dimerization activity"/>
    <property type="evidence" value="ECO:0007669"/>
    <property type="project" value="InterPro"/>
</dbReference>
<dbReference type="PANTHER" id="PTHR47611:SF3">
    <property type="entry name" value="HAT C-TERMINAL DIMERISATION DOMAIN-CONTAINING PROTEIN"/>
    <property type="match status" value="1"/>
</dbReference>
<organism evidence="2 3">
    <name type="scientific">Synaphobranchus kaupii</name>
    <name type="common">Kaup's arrowtooth eel</name>
    <dbReference type="NCBI Taxonomy" id="118154"/>
    <lineage>
        <taxon>Eukaryota</taxon>
        <taxon>Metazoa</taxon>
        <taxon>Chordata</taxon>
        <taxon>Craniata</taxon>
        <taxon>Vertebrata</taxon>
        <taxon>Euteleostomi</taxon>
        <taxon>Actinopterygii</taxon>
        <taxon>Neopterygii</taxon>
        <taxon>Teleostei</taxon>
        <taxon>Anguilliformes</taxon>
        <taxon>Synaphobranchidae</taxon>
        <taxon>Synaphobranchus</taxon>
    </lineage>
</organism>
<comment type="caution">
    <text evidence="2">The sequence shown here is derived from an EMBL/GenBank/DDBJ whole genome shotgun (WGS) entry which is preliminary data.</text>
</comment>
<evidence type="ECO:0000313" key="2">
    <source>
        <dbReference type="EMBL" id="KAJ8381379.1"/>
    </source>
</evidence>
<protein>
    <recommendedName>
        <fullName evidence="1">HAT C-terminal dimerisation domain-containing protein</fullName>
    </recommendedName>
</protein>
<dbReference type="Proteomes" id="UP001152622">
    <property type="component" value="Chromosome 1"/>
</dbReference>
<dbReference type="Pfam" id="PF05699">
    <property type="entry name" value="Dimer_Tnp_hAT"/>
    <property type="match status" value="1"/>
</dbReference>
<evidence type="ECO:0000259" key="1">
    <source>
        <dbReference type="Pfam" id="PF05699"/>
    </source>
</evidence>
<dbReference type="EMBL" id="JAINUF010000001">
    <property type="protein sequence ID" value="KAJ8381379.1"/>
    <property type="molecule type" value="Genomic_DNA"/>
</dbReference>
<feature type="domain" description="HAT C-terminal dimerisation" evidence="1">
    <location>
        <begin position="40"/>
        <end position="120"/>
    </location>
</feature>
<evidence type="ECO:0000313" key="3">
    <source>
        <dbReference type="Proteomes" id="UP001152622"/>
    </source>
</evidence>
<dbReference type="SUPFAM" id="SSF53098">
    <property type="entry name" value="Ribonuclease H-like"/>
    <property type="match status" value="1"/>
</dbReference>
<keyword evidence="3" id="KW-1185">Reference proteome</keyword>
<gene>
    <name evidence="2" type="ORF">SKAU_G00021570</name>
</gene>
<dbReference type="PANTHER" id="PTHR47611">
    <property type="entry name" value="HAT DIMERISATION DOMAIN, C-TERMINAL"/>
    <property type="match status" value="1"/>
</dbReference>
<dbReference type="InterPro" id="IPR012337">
    <property type="entry name" value="RNaseH-like_sf"/>
</dbReference>
<dbReference type="OrthoDB" id="1607513at2759"/>
<dbReference type="AlphaFoldDB" id="A0A9Q1GBY8"/>
<reference evidence="2" key="1">
    <citation type="journal article" date="2023" name="Science">
        <title>Genome structures resolve the early diversification of teleost fishes.</title>
        <authorList>
            <person name="Parey E."/>
            <person name="Louis A."/>
            <person name="Montfort J."/>
            <person name="Bouchez O."/>
            <person name="Roques C."/>
            <person name="Iampietro C."/>
            <person name="Lluch J."/>
            <person name="Castinel A."/>
            <person name="Donnadieu C."/>
            <person name="Desvignes T."/>
            <person name="Floi Bucao C."/>
            <person name="Jouanno E."/>
            <person name="Wen M."/>
            <person name="Mejri S."/>
            <person name="Dirks R."/>
            <person name="Jansen H."/>
            <person name="Henkel C."/>
            <person name="Chen W.J."/>
            <person name="Zahm M."/>
            <person name="Cabau C."/>
            <person name="Klopp C."/>
            <person name="Thompson A.W."/>
            <person name="Robinson-Rechavi M."/>
            <person name="Braasch I."/>
            <person name="Lecointre G."/>
            <person name="Bobe J."/>
            <person name="Postlethwait J.H."/>
            <person name="Berthelot C."/>
            <person name="Roest Crollius H."/>
            <person name="Guiguen Y."/>
        </authorList>
    </citation>
    <scope>NUCLEOTIDE SEQUENCE</scope>
    <source>
        <strain evidence="2">WJC10195</strain>
    </source>
</reference>
<dbReference type="InterPro" id="IPR008906">
    <property type="entry name" value="HATC_C_dom"/>
</dbReference>